<dbReference type="NCBIfam" id="TIGR00756">
    <property type="entry name" value="PPR"/>
    <property type="match status" value="1"/>
</dbReference>
<dbReference type="GO" id="GO:0003729">
    <property type="term" value="F:mRNA binding"/>
    <property type="evidence" value="ECO:0007669"/>
    <property type="project" value="TreeGrafter"/>
</dbReference>
<sequence length="1121" mass="126353">MLERTSACLDTGVRLSLRQKSLFPKSRRLLHSSFWSTTAPDVDHLCLPIASPSPSPSTFSSSAVPASSYSADTHDAPFLDFLYPAPTQAFMTRLSQWERWSRKNNCPSVLRGYSSLTTPKDSSFSSSSSRPHQELRNLLESSDSEEPLTSFLDVERVWNLCSQITQSESDLLPQAIIWFSKKDDKAAHTHAIHLFADLPDKLKSTATYNAAISSNLYLNRETDAIALHQAASLLPLDGPIASSLIMARAVSQTDWPLAISVLQEWETYTSSSISRGDKPRLWDHATRDLGDLRKKLDTLRKLCHVKVDHRRSDSGLDEPSKLLRRLYGIMLQEFVAPQSRKPDYVRPGFVGDELRGHVKRQIELASRSDLISTKDYNSLLSILLTLPRGATNYNCSAVVAFVYDLYRRSKHFSPSRAVLMLLTKHWRDHNLAFAGKGSSRTFIGKDLLLQDWTACHGKPDDLAIVVIMDTFARRGLDGAVKEHADLYKSLHPEGLTTSNYLWPLIYVHAINMRPTQAAEQLDRFEEEYGVSPGLRLWNIALHAYEQADDLAGADSLFRKMLKAEIQPDRYTYGSLLNLYAKRGDIDGVIDLLDFAKSNGVPKPTTHMLNSMIVSLTNNHDNDSALRALNQTVRAVKDGEAEGPLTLCFNTLLVANAHKRDLQATMATYRRMKEDGVPLDERSYGALMQALCSFRQSPSAHKILKSVMPASNIRPMAFHYSILMAGYLNQDMYSEAIGVEAEMIEARVRPTPSSRAIALKARALYEQHTKRGEVDESGKQLPLELAIEDYKKLLGDNRTYRHGKQPSPGFRHESSGLDVLDAGYLMYIHGQQRSYEAVQHLFQLYQDKLAQFSVDASRAPIMRLLTTLMSAHCQAGEFAEVDRYWDLVKSRVDEIRVSHIPASELVASARNGSSDKTTRDPETAQIPKSYRFMLSRPLGYYIESQFAQSSPSKFQSLIMKLLSQGYEFDNKTWNKYIVHLCQTSPPRALLAYSLVEKFMMKDWPGWLSQRHGLISAREDVFPKKQARKEGLEYIKTRYLYPGQLIPHYRTMVYLASALLEVRGLASSGLSEDQKEPGISMRDLRKQVGTIPDIREEAPLTLHAVQSMPRIVDKLQANLLGAQ</sequence>
<evidence type="ECO:0000256" key="1">
    <source>
        <dbReference type="PROSITE-ProRule" id="PRU00708"/>
    </source>
</evidence>
<evidence type="ECO:0000313" key="4">
    <source>
        <dbReference type="Proteomes" id="UP000306584"/>
    </source>
</evidence>
<organism evidence="3 4">
    <name type="scientific">Aureobasidium pullulans</name>
    <name type="common">Black yeast</name>
    <name type="synonym">Pullularia pullulans</name>
    <dbReference type="NCBI Taxonomy" id="5580"/>
    <lineage>
        <taxon>Eukaryota</taxon>
        <taxon>Fungi</taxon>
        <taxon>Dikarya</taxon>
        <taxon>Ascomycota</taxon>
        <taxon>Pezizomycotina</taxon>
        <taxon>Dothideomycetes</taxon>
        <taxon>Dothideomycetidae</taxon>
        <taxon>Dothideales</taxon>
        <taxon>Saccotheciaceae</taxon>
        <taxon>Aureobasidium</taxon>
    </lineage>
</organism>
<dbReference type="Gene3D" id="1.25.40.10">
    <property type="entry name" value="Tetratricopeptide repeat domain"/>
    <property type="match status" value="2"/>
</dbReference>
<dbReference type="GO" id="GO:0005739">
    <property type="term" value="C:mitochondrion"/>
    <property type="evidence" value="ECO:0007669"/>
    <property type="project" value="TreeGrafter"/>
</dbReference>
<evidence type="ECO:0000256" key="2">
    <source>
        <dbReference type="SAM" id="MobiDB-lite"/>
    </source>
</evidence>
<feature type="repeat" description="PPR" evidence="1">
    <location>
        <begin position="568"/>
        <end position="602"/>
    </location>
</feature>
<dbReference type="Pfam" id="PF13041">
    <property type="entry name" value="PPR_2"/>
    <property type="match status" value="1"/>
</dbReference>
<dbReference type="Pfam" id="PF01535">
    <property type="entry name" value="PPR"/>
    <property type="match status" value="2"/>
</dbReference>
<protein>
    <recommendedName>
        <fullName evidence="5">Pentacotripeptide-repeat region of PRORP domain-containing protein</fullName>
    </recommendedName>
</protein>
<evidence type="ECO:0000313" key="3">
    <source>
        <dbReference type="EMBL" id="THY36687.1"/>
    </source>
</evidence>
<dbReference type="PANTHER" id="PTHR47938">
    <property type="entry name" value="RESPIRATORY COMPLEX I CHAPERONE (CIA84), PUTATIVE (AFU_ORTHOLOGUE AFUA_2G06020)-RELATED"/>
    <property type="match status" value="1"/>
</dbReference>
<dbReference type="InterPro" id="IPR002885">
    <property type="entry name" value="PPR_rpt"/>
</dbReference>
<dbReference type="GO" id="GO:0140053">
    <property type="term" value="P:mitochondrial gene expression"/>
    <property type="evidence" value="ECO:0007669"/>
    <property type="project" value="TreeGrafter"/>
</dbReference>
<feature type="repeat" description="PPR" evidence="1">
    <location>
        <begin position="533"/>
        <end position="567"/>
    </location>
</feature>
<name>A0A4S9M2L6_AURPU</name>
<dbReference type="PANTHER" id="PTHR47938:SF35">
    <property type="entry name" value="PENTATRICOPEPTIDE REPEAT-CONTAINING PROTEIN 4, MITOCHONDRIAL-RELATED"/>
    <property type="match status" value="1"/>
</dbReference>
<dbReference type="InterPro" id="IPR011990">
    <property type="entry name" value="TPR-like_helical_dom_sf"/>
</dbReference>
<accession>A0A4S9M2L6</accession>
<dbReference type="AlphaFoldDB" id="A0A4S9M2L6"/>
<feature type="region of interest" description="Disordered" evidence="2">
    <location>
        <begin position="118"/>
        <end position="142"/>
    </location>
</feature>
<feature type="repeat" description="PPR" evidence="1">
    <location>
        <begin position="679"/>
        <end position="714"/>
    </location>
</feature>
<gene>
    <name evidence="3" type="ORF">D6D01_00176</name>
</gene>
<comment type="caution">
    <text evidence="3">The sequence shown here is derived from an EMBL/GenBank/DDBJ whole genome shotgun (WGS) entry which is preliminary data.</text>
</comment>
<dbReference type="PROSITE" id="PS51375">
    <property type="entry name" value="PPR"/>
    <property type="match status" value="3"/>
</dbReference>
<dbReference type="EMBL" id="QZBD01000003">
    <property type="protein sequence ID" value="THY36687.1"/>
    <property type="molecule type" value="Genomic_DNA"/>
</dbReference>
<proteinExistence type="predicted"/>
<dbReference type="SUPFAM" id="SSF48452">
    <property type="entry name" value="TPR-like"/>
    <property type="match status" value="1"/>
</dbReference>
<reference evidence="3 4" key="1">
    <citation type="submission" date="2018-10" db="EMBL/GenBank/DDBJ databases">
        <title>Fifty Aureobasidium pullulans genomes reveal a recombining polyextremotolerant generalist.</title>
        <authorList>
            <person name="Gostincar C."/>
            <person name="Turk M."/>
            <person name="Zajc J."/>
            <person name="Gunde-Cimerman N."/>
        </authorList>
    </citation>
    <scope>NUCLEOTIDE SEQUENCE [LARGE SCALE GENOMIC DNA]</scope>
    <source>
        <strain evidence="3 4">EXF-6604</strain>
    </source>
</reference>
<dbReference type="Proteomes" id="UP000306584">
    <property type="component" value="Unassembled WGS sequence"/>
</dbReference>
<evidence type="ECO:0008006" key="5">
    <source>
        <dbReference type="Google" id="ProtNLM"/>
    </source>
</evidence>